<accession>A0A7J7P1A0</accession>
<evidence type="ECO:0000256" key="2">
    <source>
        <dbReference type="ARBA" id="ARBA00022729"/>
    </source>
</evidence>
<dbReference type="AlphaFoldDB" id="A0A7J7P1A0"/>
<comment type="caution">
    <text evidence="4">The sequence shown here is derived from an EMBL/GenBank/DDBJ whole genome shotgun (WGS) entry which is preliminary data.</text>
</comment>
<evidence type="ECO:0008006" key="6">
    <source>
        <dbReference type="Google" id="ProtNLM"/>
    </source>
</evidence>
<dbReference type="OrthoDB" id="5421723at2759"/>
<gene>
    <name evidence="4" type="ORF">GIB67_026942</name>
</gene>
<name>A0A7J7P1A0_9MAGN</name>
<evidence type="ECO:0000256" key="3">
    <source>
        <dbReference type="SAM" id="SignalP"/>
    </source>
</evidence>
<feature type="chain" id="PRO_5029861795" description="Stigma-specific Stig1 family protein" evidence="3">
    <location>
        <begin position="21"/>
        <end position="150"/>
    </location>
</feature>
<evidence type="ECO:0000313" key="4">
    <source>
        <dbReference type="EMBL" id="KAF6173247.1"/>
    </source>
</evidence>
<protein>
    <recommendedName>
        <fullName evidence="6">Stigma-specific Stig1 family protein</fullName>
    </recommendedName>
</protein>
<reference evidence="4 5" key="1">
    <citation type="journal article" date="2020" name="IScience">
        <title>Genome Sequencing of the Endangered Kingdonia uniflora (Circaeasteraceae, Ranunculales) Reveals Potential Mechanisms of Evolutionary Specialization.</title>
        <authorList>
            <person name="Sun Y."/>
            <person name="Deng T."/>
            <person name="Zhang A."/>
            <person name="Moore M.J."/>
            <person name="Landis J.B."/>
            <person name="Lin N."/>
            <person name="Zhang H."/>
            <person name="Zhang X."/>
            <person name="Huang J."/>
            <person name="Zhang X."/>
            <person name="Sun H."/>
            <person name="Wang H."/>
        </authorList>
    </citation>
    <scope>NUCLEOTIDE SEQUENCE [LARGE SCALE GENOMIC DNA]</scope>
    <source>
        <strain evidence="4">TB1705</strain>
        <tissue evidence="4">Leaf</tissue>
    </source>
</reference>
<feature type="signal peptide" evidence="3">
    <location>
        <begin position="1"/>
        <end position="20"/>
    </location>
</feature>
<dbReference type="Pfam" id="PF04885">
    <property type="entry name" value="Stig1"/>
    <property type="match status" value="1"/>
</dbReference>
<organism evidence="4 5">
    <name type="scientific">Kingdonia uniflora</name>
    <dbReference type="NCBI Taxonomy" id="39325"/>
    <lineage>
        <taxon>Eukaryota</taxon>
        <taxon>Viridiplantae</taxon>
        <taxon>Streptophyta</taxon>
        <taxon>Embryophyta</taxon>
        <taxon>Tracheophyta</taxon>
        <taxon>Spermatophyta</taxon>
        <taxon>Magnoliopsida</taxon>
        <taxon>Ranunculales</taxon>
        <taxon>Circaeasteraceae</taxon>
        <taxon>Kingdonia</taxon>
    </lineage>
</organism>
<dbReference type="EMBL" id="JACGCM010000347">
    <property type="protein sequence ID" value="KAF6173247.1"/>
    <property type="molecule type" value="Genomic_DNA"/>
</dbReference>
<sequence length="150" mass="16666">MKSSMKLFLIIAIVMSVVSSTLTATQTDDETENPFAEYDDTLVESTVQSSLLGKNRFLAKKKGWVVMTCDKFPRVCGAAWSNGPDCCKKICVDVMTDRVNCGMCGRKCRYSEMCCKGKCVNPSWDEKNCGQCNNKCKKGDTCFYGMCSYA</sequence>
<dbReference type="InterPro" id="IPR006969">
    <property type="entry name" value="Stig-like"/>
</dbReference>
<keyword evidence="5" id="KW-1185">Reference proteome</keyword>
<dbReference type="Proteomes" id="UP000541444">
    <property type="component" value="Unassembled WGS sequence"/>
</dbReference>
<comment type="similarity">
    <text evidence="1">Belongs to the STIG1 family.</text>
</comment>
<evidence type="ECO:0000313" key="5">
    <source>
        <dbReference type="Proteomes" id="UP000541444"/>
    </source>
</evidence>
<dbReference type="PANTHER" id="PTHR33227">
    <property type="entry name" value="STIGMA-SPECIFIC STIG1-LIKE PROTEIN 3"/>
    <property type="match status" value="1"/>
</dbReference>
<dbReference type="PANTHER" id="PTHR33227:SF21">
    <property type="entry name" value="F12F1.21 PROTEIN"/>
    <property type="match status" value="1"/>
</dbReference>
<evidence type="ECO:0000256" key="1">
    <source>
        <dbReference type="ARBA" id="ARBA00006010"/>
    </source>
</evidence>
<proteinExistence type="inferred from homology"/>
<keyword evidence="2 3" id="KW-0732">Signal</keyword>